<dbReference type="AlphaFoldDB" id="A0A0C1ZFB4"/>
<dbReference type="EMBL" id="JMCC02000039">
    <property type="protein sequence ID" value="KIG16344.1"/>
    <property type="molecule type" value="Genomic_DNA"/>
</dbReference>
<protein>
    <submittedName>
        <fullName evidence="1">Uncharacterized protein</fullName>
    </submittedName>
</protein>
<gene>
    <name evidence="1" type="ORF">DB30_04511</name>
</gene>
<reference evidence="1 2" key="1">
    <citation type="submission" date="2014-12" db="EMBL/GenBank/DDBJ databases">
        <title>Genome assembly of Enhygromyxa salina DSM 15201.</title>
        <authorList>
            <person name="Sharma G."/>
            <person name="Subramanian S."/>
        </authorList>
    </citation>
    <scope>NUCLEOTIDE SEQUENCE [LARGE SCALE GENOMIC DNA]</scope>
    <source>
        <strain evidence="1 2">DSM 15201</strain>
    </source>
</reference>
<name>A0A0C1ZFB4_9BACT</name>
<dbReference type="Proteomes" id="UP000031599">
    <property type="component" value="Unassembled WGS sequence"/>
</dbReference>
<accession>A0A0C1ZFB4</accession>
<comment type="caution">
    <text evidence="1">The sequence shown here is derived from an EMBL/GenBank/DDBJ whole genome shotgun (WGS) entry which is preliminary data.</text>
</comment>
<evidence type="ECO:0000313" key="2">
    <source>
        <dbReference type="Proteomes" id="UP000031599"/>
    </source>
</evidence>
<sequence>MEDRIRAMLSAPRMWGSLEAVEMQALQLFELRALMLRPELIHDPRRVLDTYLAFLRQHFPGQPSLPLFGLVEGQEQSESSFVQTLEQFNQLISKSIRAKNPFEHSELAIKLTFEAGREPATSAFTGYYEEFRRAARAMTRTDKSTGRVTKEIEAATDFSLVDAVVTQLNGVNASVLLRLGMARGQANWEAEQRVRDGLSDILALSEWAGEGAGLAEVPVDDPEQRTKAALQARRLLPRRGIESVEIGGKLVARSKPIQLRAAFEARFMEIVGAETEAEDFDERDQVHTIDLDRSVILLGERRRLPCFMRPEQLGDITEVGVQARVRGWQYRPLMTNAFVLVDSVELEDRVG</sequence>
<evidence type="ECO:0000313" key="1">
    <source>
        <dbReference type="EMBL" id="KIG16344.1"/>
    </source>
</evidence>
<organism evidence="1 2">
    <name type="scientific">Enhygromyxa salina</name>
    <dbReference type="NCBI Taxonomy" id="215803"/>
    <lineage>
        <taxon>Bacteria</taxon>
        <taxon>Pseudomonadati</taxon>
        <taxon>Myxococcota</taxon>
        <taxon>Polyangia</taxon>
        <taxon>Nannocystales</taxon>
        <taxon>Nannocystaceae</taxon>
        <taxon>Enhygromyxa</taxon>
    </lineage>
</organism>
<proteinExistence type="predicted"/>